<evidence type="ECO:0000256" key="3">
    <source>
        <dbReference type="ARBA" id="ARBA00022692"/>
    </source>
</evidence>
<feature type="transmembrane region" description="Helical" evidence="7">
    <location>
        <begin position="118"/>
        <end position="140"/>
    </location>
</feature>
<evidence type="ECO:0000256" key="6">
    <source>
        <dbReference type="PROSITE-ProRule" id="PRU00205"/>
    </source>
</evidence>
<keyword evidence="10" id="KW-1185">Reference proteome</keyword>
<sequence length="471" mass="54527">MSDLDAQQLQLQQQQHVLQTQFKPGESSRMDSHSGWTPTAEKTGITVVRRVRRKSDTSAKNSARWLLENQTGISLTLFGILSLCHGFVPQAQPYTTKFFTLSYHNPQTGKYAIGYDDFYLIAFSVVLFTGLRSACMHYALEPLARLLGLSKQKEVTRFAEQSYMLMYYSCFWPMGMYIYYNSPYFMHLQELWTNWPARELDGLMKAYYLMQWSFWIQQVVVLNIEERRKDHWQMLAHHVVTIALVACSYTYHHTRVGNLILVIMDVVDLIFPMAKLTKYLGYQKVCDALFGLFVVTWLATRHIFYMMVIWSVYSDAPKTMPYACFTGTATDLQGPLPIPEGWTWAFDPFRDPQGKVCFNQPILHTFIGYLLSLQVMMVLWSFYIVKVVVRVLNGHTVDDVRSDDEGEAEEEVEYEEALVIEQEVGVEDIDFQAWERRTGLKRTALSSAVTLPGHSDRKELLNRIGCEKQID</sequence>
<evidence type="ECO:0000256" key="2">
    <source>
        <dbReference type="ARBA" id="ARBA00009808"/>
    </source>
</evidence>
<feature type="domain" description="TLC" evidence="8">
    <location>
        <begin position="156"/>
        <end position="393"/>
    </location>
</feature>
<evidence type="ECO:0000256" key="5">
    <source>
        <dbReference type="ARBA" id="ARBA00023136"/>
    </source>
</evidence>
<comment type="similarity">
    <text evidence="2">Belongs to the sphingosine N-acyltransferase family.</text>
</comment>
<reference evidence="9 10" key="1">
    <citation type="submission" date="2024-01" db="EMBL/GenBank/DDBJ databases">
        <title>Complete genome of Cladobotryum mycophilum ATHUM6906.</title>
        <authorList>
            <person name="Christinaki A.C."/>
            <person name="Myridakis A.I."/>
            <person name="Kouvelis V.N."/>
        </authorList>
    </citation>
    <scope>NUCLEOTIDE SEQUENCE [LARGE SCALE GENOMIC DNA]</scope>
    <source>
        <strain evidence="9 10">ATHUM6906</strain>
    </source>
</reference>
<evidence type="ECO:0000256" key="7">
    <source>
        <dbReference type="SAM" id="Phobius"/>
    </source>
</evidence>
<evidence type="ECO:0000259" key="8">
    <source>
        <dbReference type="PROSITE" id="PS50922"/>
    </source>
</evidence>
<keyword evidence="4 7" id="KW-1133">Transmembrane helix</keyword>
<gene>
    <name evidence="9" type="ORF">PT974_07944</name>
</gene>
<name>A0ABR0SCJ4_9HYPO</name>
<feature type="transmembrane region" description="Helical" evidence="7">
    <location>
        <begin position="366"/>
        <end position="385"/>
    </location>
</feature>
<evidence type="ECO:0000313" key="9">
    <source>
        <dbReference type="EMBL" id="KAK5989689.1"/>
    </source>
</evidence>
<dbReference type="InterPro" id="IPR016439">
    <property type="entry name" value="Lag1/Lac1-like"/>
</dbReference>
<keyword evidence="3 6" id="KW-0812">Transmembrane</keyword>
<dbReference type="PROSITE" id="PS50922">
    <property type="entry name" value="TLC"/>
    <property type="match status" value="1"/>
</dbReference>
<comment type="caution">
    <text evidence="9">The sequence shown here is derived from an EMBL/GenBank/DDBJ whole genome shotgun (WGS) entry which is preliminary data.</text>
</comment>
<evidence type="ECO:0000256" key="1">
    <source>
        <dbReference type="ARBA" id="ARBA00004141"/>
    </source>
</evidence>
<feature type="transmembrane region" description="Helical" evidence="7">
    <location>
        <begin position="288"/>
        <end position="313"/>
    </location>
</feature>
<dbReference type="Pfam" id="PF03798">
    <property type="entry name" value="TRAM_LAG1_CLN8"/>
    <property type="match status" value="1"/>
</dbReference>
<dbReference type="PANTHER" id="PTHR12560">
    <property type="entry name" value="LONGEVITY ASSURANCE FACTOR 1 LAG1"/>
    <property type="match status" value="1"/>
</dbReference>
<dbReference type="InterPro" id="IPR006634">
    <property type="entry name" value="TLC-dom"/>
</dbReference>
<dbReference type="EMBL" id="JAVFKD010000014">
    <property type="protein sequence ID" value="KAK5989689.1"/>
    <property type="molecule type" value="Genomic_DNA"/>
</dbReference>
<dbReference type="SMART" id="SM00724">
    <property type="entry name" value="TLC"/>
    <property type="match status" value="1"/>
</dbReference>
<evidence type="ECO:0000256" key="4">
    <source>
        <dbReference type="ARBA" id="ARBA00022989"/>
    </source>
</evidence>
<dbReference type="PANTHER" id="PTHR12560:SF0">
    <property type="entry name" value="LD18904P"/>
    <property type="match status" value="1"/>
</dbReference>
<comment type="subcellular location">
    <subcellularLocation>
        <location evidence="1">Membrane</location>
        <topology evidence="1">Multi-pass membrane protein</topology>
    </subcellularLocation>
</comment>
<dbReference type="Proteomes" id="UP001338125">
    <property type="component" value="Unassembled WGS sequence"/>
</dbReference>
<accession>A0ABR0SCJ4</accession>
<proteinExistence type="inferred from homology"/>
<feature type="transmembrane region" description="Helical" evidence="7">
    <location>
        <begin position="161"/>
        <end position="180"/>
    </location>
</feature>
<keyword evidence="5 6" id="KW-0472">Membrane</keyword>
<protein>
    <submittedName>
        <fullName evidence="9">Sphingosine N-acyltransferase-like protein FUM18</fullName>
    </submittedName>
</protein>
<evidence type="ECO:0000313" key="10">
    <source>
        <dbReference type="Proteomes" id="UP001338125"/>
    </source>
</evidence>
<organism evidence="9 10">
    <name type="scientific">Cladobotryum mycophilum</name>
    <dbReference type="NCBI Taxonomy" id="491253"/>
    <lineage>
        <taxon>Eukaryota</taxon>
        <taxon>Fungi</taxon>
        <taxon>Dikarya</taxon>
        <taxon>Ascomycota</taxon>
        <taxon>Pezizomycotina</taxon>
        <taxon>Sordariomycetes</taxon>
        <taxon>Hypocreomycetidae</taxon>
        <taxon>Hypocreales</taxon>
        <taxon>Hypocreaceae</taxon>
        <taxon>Cladobotryum</taxon>
    </lineage>
</organism>